<sequence length="775" mass="86260">MSKLVILKLDGSLEQGVSVTLEIGEQNARPFIEVTGQLPPATNLLVTYDRWHSAYRSLGQSARIKAKQIVYDGSISQRREDCRQLEDLLRAQLNSWLRSESFDSIRDNLLPHLKFPKDEVRLLISTRSIQLRKIPWLLWDLVEQSPKVEVALSFPNYESPPTSKKFLTRKSVRILAILGKSTGIDIQADRQLLESLPYTKTTFLENPDSQEIKDHLWGCSWDILFFAGHSSTEGDSGRIYINETESLTIEEFSRALSNAVAGGLHLAIFNSCDGLGLASGLQKAQIPQVIVMREPVPDLVAQRFLKYLLEALAGRKSLYLAMRQARSRLKEDLEVQFPCASWLPVICQNPAVTPAIWPPPILSNSRHLTTVLLLSVAITASVLGVRLLGELQTWELQAYDSLMRLRSDTGQDSRLLIVTVTEDDFQLPEQKQRTGSISDLALVQLLQKLQQFQARTVGLDIYRDFPVKSDRDSLATRLRDRNFFAICKASDRAKNHPGTAPPPEVGPARLGFSDVIQDSDGVLRRHLLAMKPAPTSPCTTPYALSAQLAFHYLERSGISAKYNARGDLVLGDVVFQRLRSRMGGYQQVDAWGYQVLLNYRSYRHSPLEIAPTVTLSDLLRGAVKPEEVKDRIVLIGVTAQSAHDYIPTPYSAQPGFYQEMPGVIVQAQMVSQIVSAVKDGRPLISVWYIWGEVLWIWGWSAVGAAIAFACRSGLYLILAGGSALGVLWGLCLVFFSHGYWVPFVPSALVLVGTGSTVTVYLALQEGRLFSSTAEA</sequence>
<dbReference type="AlphaFoldDB" id="K9U2X6"/>
<feature type="transmembrane region" description="Helical" evidence="1">
    <location>
        <begin position="743"/>
        <end position="763"/>
    </location>
</feature>
<dbReference type="RefSeq" id="WP_015155719.1">
    <property type="nucleotide sequence ID" value="NC_019695.1"/>
</dbReference>
<keyword evidence="4" id="KW-1185">Reference proteome</keyword>
<dbReference type="eggNOG" id="COG4252">
    <property type="taxonomic scope" value="Bacteria"/>
</dbReference>
<gene>
    <name evidence="3" type="ORF">Chro_3740</name>
</gene>
<proteinExistence type="predicted"/>
<dbReference type="InParanoid" id="K9U2X6"/>
<dbReference type="STRING" id="251229.Chro_3740"/>
<dbReference type="Pfam" id="PF05226">
    <property type="entry name" value="CHASE2"/>
    <property type="match status" value="1"/>
</dbReference>
<feature type="transmembrane region" description="Helical" evidence="1">
    <location>
        <begin position="687"/>
        <end position="708"/>
    </location>
</feature>
<name>K9U2X6_CHRTP</name>
<dbReference type="SMART" id="SM01080">
    <property type="entry name" value="CHASE2"/>
    <property type="match status" value="1"/>
</dbReference>
<dbReference type="OrthoDB" id="444941at2"/>
<accession>K9U2X6</accession>
<dbReference type="PATRIC" id="fig|251229.3.peg.4364"/>
<organism evidence="3 4">
    <name type="scientific">Chroococcidiopsis thermalis (strain PCC 7203)</name>
    <dbReference type="NCBI Taxonomy" id="251229"/>
    <lineage>
        <taxon>Bacteria</taxon>
        <taxon>Bacillati</taxon>
        <taxon>Cyanobacteriota</taxon>
        <taxon>Cyanophyceae</taxon>
        <taxon>Chroococcidiopsidales</taxon>
        <taxon>Chroococcidiopsidaceae</taxon>
        <taxon>Chroococcidiopsis</taxon>
    </lineage>
</organism>
<protein>
    <submittedName>
        <fullName evidence="3">Putative Chase2 sensor protein</fullName>
    </submittedName>
</protein>
<dbReference type="HOGENOM" id="CLU_010903_0_0_3"/>
<keyword evidence="1" id="KW-0812">Transmembrane</keyword>
<evidence type="ECO:0000313" key="4">
    <source>
        <dbReference type="Proteomes" id="UP000010384"/>
    </source>
</evidence>
<evidence type="ECO:0000259" key="2">
    <source>
        <dbReference type="SMART" id="SM01080"/>
    </source>
</evidence>
<keyword evidence="1" id="KW-0472">Membrane</keyword>
<feature type="transmembrane region" description="Helical" evidence="1">
    <location>
        <begin position="715"/>
        <end position="737"/>
    </location>
</feature>
<dbReference type="KEGG" id="cthe:Chro_3740"/>
<dbReference type="InterPro" id="IPR007890">
    <property type="entry name" value="CHASE2"/>
</dbReference>
<reference evidence="3 4" key="1">
    <citation type="submission" date="2012-06" db="EMBL/GenBank/DDBJ databases">
        <title>Finished chromosome of genome of Chroococcidiopsis thermalis PCC 7203.</title>
        <authorList>
            <consortium name="US DOE Joint Genome Institute"/>
            <person name="Gugger M."/>
            <person name="Coursin T."/>
            <person name="Rippka R."/>
            <person name="Tandeau De Marsac N."/>
            <person name="Huntemann M."/>
            <person name="Wei C.-L."/>
            <person name="Han J."/>
            <person name="Detter J.C."/>
            <person name="Han C."/>
            <person name="Tapia R."/>
            <person name="Davenport K."/>
            <person name="Daligault H."/>
            <person name="Erkkila T."/>
            <person name="Gu W."/>
            <person name="Munk A.C.C."/>
            <person name="Teshima H."/>
            <person name="Xu Y."/>
            <person name="Chain P."/>
            <person name="Chen A."/>
            <person name="Krypides N."/>
            <person name="Mavromatis K."/>
            <person name="Markowitz V."/>
            <person name="Szeto E."/>
            <person name="Ivanova N."/>
            <person name="Mikhailova N."/>
            <person name="Ovchinnikova G."/>
            <person name="Pagani I."/>
            <person name="Pati A."/>
            <person name="Goodwin L."/>
            <person name="Peters L."/>
            <person name="Pitluck S."/>
            <person name="Woyke T."/>
            <person name="Kerfeld C."/>
        </authorList>
    </citation>
    <scope>NUCLEOTIDE SEQUENCE [LARGE SCALE GENOMIC DNA]</scope>
    <source>
        <strain evidence="3 4">PCC 7203</strain>
    </source>
</reference>
<dbReference type="InterPro" id="IPR024983">
    <property type="entry name" value="CHAT_dom"/>
</dbReference>
<keyword evidence="1" id="KW-1133">Transmembrane helix</keyword>
<dbReference type="EMBL" id="CP003597">
    <property type="protein sequence ID" value="AFY89175.1"/>
    <property type="molecule type" value="Genomic_DNA"/>
</dbReference>
<feature type="domain" description="CHASE2" evidence="2">
    <location>
        <begin position="391"/>
        <end position="706"/>
    </location>
</feature>
<dbReference type="Pfam" id="PF12770">
    <property type="entry name" value="CHAT"/>
    <property type="match status" value="1"/>
</dbReference>
<evidence type="ECO:0000313" key="3">
    <source>
        <dbReference type="EMBL" id="AFY89175.1"/>
    </source>
</evidence>
<dbReference type="Proteomes" id="UP000010384">
    <property type="component" value="Chromosome"/>
</dbReference>
<evidence type="ECO:0000256" key="1">
    <source>
        <dbReference type="SAM" id="Phobius"/>
    </source>
</evidence>